<keyword evidence="1" id="KW-0732">Signal</keyword>
<evidence type="ECO:0000313" key="2">
    <source>
        <dbReference type="EMBL" id="QLX32615.1"/>
    </source>
</evidence>
<feature type="signal peptide" evidence="1">
    <location>
        <begin position="1"/>
        <end position="18"/>
    </location>
</feature>
<dbReference type="AlphaFoldDB" id="A0A7L6LFW1"/>
<reference evidence="2 3" key="1">
    <citation type="submission" date="2020-06" db="EMBL/GenBank/DDBJ databases">
        <title>REHAB project genomes.</title>
        <authorList>
            <person name="Shaw L.P."/>
        </authorList>
    </citation>
    <scope>NUCLEOTIDE SEQUENCE [LARGE SCALE GENOMIC DNA]</scope>
    <source>
        <strain evidence="2 3">RHBSTW-00777</strain>
        <plasmid evidence="3">prhbstw-00777_2</plasmid>
    </source>
</reference>
<protein>
    <recommendedName>
        <fullName evidence="4">Fimbrial protein</fullName>
    </recommendedName>
</protein>
<proteinExistence type="predicted"/>
<evidence type="ECO:0000313" key="3">
    <source>
        <dbReference type="Proteomes" id="UP000512146"/>
    </source>
</evidence>
<gene>
    <name evidence="2" type="ORF">HV276_23110</name>
</gene>
<dbReference type="RefSeq" id="WP_181503383.1">
    <property type="nucleotide sequence ID" value="NZ_CP056166.1"/>
</dbReference>
<feature type="chain" id="PRO_5029675152" description="Fimbrial protein" evidence="1">
    <location>
        <begin position="19"/>
        <end position="313"/>
    </location>
</feature>
<accession>A0A7L6LFW1</accession>
<name>A0A7L6LFW1_9ESCH</name>
<keyword evidence="2" id="KW-0614">Plasmid</keyword>
<evidence type="ECO:0008006" key="4">
    <source>
        <dbReference type="Google" id="ProtNLM"/>
    </source>
</evidence>
<evidence type="ECO:0000256" key="1">
    <source>
        <dbReference type="SAM" id="SignalP"/>
    </source>
</evidence>
<dbReference type="EMBL" id="CP056166">
    <property type="protein sequence ID" value="QLX32615.1"/>
    <property type="molecule type" value="Genomic_DNA"/>
</dbReference>
<organism evidence="2 3">
    <name type="scientific">Escherichia marmotae</name>
    <dbReference type="NCBI Taxonomy" id="1499973"/>
    <lineage>
        <taxon>Bacteria</taxon>
        <taxon>Pseudomonadati</taxon>
        <taxon>Pseudomonadota</taxon>
        <taxon>Gammaproteobacteria</taxon>
        <taxon>Enterobacterales</taxon>
        <taxon>Enterobacteriaceae</taxon>
        <taxon>Escherichia</taxon>
    </lineage>
</organism>
<dbReference type="Proteomes" id="UP000512146">
    <property type="component" value="Plasmid pRHBSTW-00777_2"/>
</dbReference>
<sequence>MKNLYMAIVMFGILTAWSTDSIGAKYCAIEINGQWQSVASWYPTSPKTFSAKSEIGQCLTQADPHITASGSNGPFFANFKDSYYTGIRATFDGLPADARIDPTLSSNYIVSVNYSLETNTGHSFKRHAYLIDGGEVEYGPDQGGSIDSSYHTWRHDVTGTQFISDTESTDRISVRYTWNIDVGYNSWKDKEWISGSGTVVFARIGTLPKVSFRDNVITCNGAIPTCRARTEIYASTDGDDGVPGTLRLIVNSPDTYDVKAYGSLDGGSGIVDLTEPNGVLLNAQKTNVPVEFVVNSNVAGSGVVAVTAELTVI</sequence>
<geneLocation type="plasmid" evidence="3">
    <name>prhbstw-00777_2</name>
</geneLocation>